<evidence type="ECO:0000313" key="1">
    <source>
        <dbReference type="EMBL" id="CAH3041169.1"/>
    </source>
</evidence>
<gene>
    <name evidence="1" type="ORF">PEVE_00040189</name>
</gene>
<dbReference type="EMBL" id="CALNXI010000728">
    <property type="protein sequence ID" value="CAH3041169.1"/>
    <property type="molecule type" value="Genomic_DNA"/>
</dbReference>
<dbReference type="Proteomes" id="UP001159427">
    <property type="component" value="Unassembled WGS sequence"/>
</dbReference>
<proteinExistence type="predicted"/>
<comment type="caution">
    <text evidence="1">The sequence shown here is derived from an EMBL/GenBank/DDBJ whole genome shotgun (WGS) entry which is preliminary data.</text>
</comment>
<evidence type="ECO:0000313" key="2">
    <source>
        <dbReference type="Proteomes" id="UP001159427"/>
    </source>
</evidence>
<reference evidence="1 2" key="1">
    <citation type="submission" date="2022-05" db="EMBL/GenBank/DDBJ databases">
        <authorList>
            <consortium name="Genoscope - CEA"/>
            <person name="William W."/>
        </authorList>
    </citation>
    <scope>NUCLEOTIDE SEQUENCE [LARGE SCALE GENOMIC DNA]</scope>
</reference>
<name>A0ABN8N4A5_9CNID</name>
<protein>
    <submittedName>
        <fullName evidence="1">Uncharacterized protein</fullName>
    </submittedName>
</protein>
<keyword evidence="2" id="KW-1185">Reference proteome</keyword>
<organism evidence="1 2">
    <name type="scientific">Porites evermanni</name>
    <dbReference type="NCBI Taxonomy" id="104178"/>
    <lineage>
        <taxon>Eukaryota</taxon>
        <taxon>Metazoa</taxon>
        <taxon>Cnidaria</taxon>
        <taxon>Anthozoa</taxon>
        <taxon>Hexacorallia</taxon>
        <taxon>Scleractinia</taxon>
        <taxon>Fungiina</taxon>
        <taxon>Poritidae</taxon>
        <taxon>Porites</taxon>
    </lineage>
</organism>
<accession>A0ABN8N4A5</accession>
<sequence length="84" mass="9343">MAGRYCEGKIKMASEKVSRKMVLEIKYVNANNAVIHTENSKLLLDLNCNLVTGILAKISLGTGIWAKFRLGTGIWYPPSRPSVY</sequence>